<evidence type="ECO:0000313" key="2">
    <source>
        <dbReference type="Proteomes" id="UP000194236"/>
    </source>
</evidence>
<gene>
    <name evidence="1" type="ORF">BLA29_015220</name>
</gene>
<sequence length="81" mass="10158">MPFGQYIPYHYFCKRYGWMKPNLIVPLYRRYPKMREFFDFIDVEPKPWDLWHTFANTRLTTPWNRQTEKAITPIPDMRDRK</sequence>
<protein>
    <submittedName>
        <fullName evidence="1">Uncharacterized protein</fullName>
    </submittedName>
</protein>
<dbReference type="EMBL" id="MUJZ01002365">
    <property type="protein sequence ID" value="OTF83737.1"/>
    <property type="molecule type" value="Genomic_DNA"/>
</dbReference>
<accession>A0A1Y3BUJ7</accession>
<proteinExistence type="predicted"/>
<comment type="caution">
    <text evidence="1">The sequence shown here is derived from an EMBL/GenBank/DDBJ whole genome shotgun (WGS) entry which is preliminary data.</text>
</comment>
<reference evidence="1 2" key="1">
    <citation type="submission" date="2017-03" db="EMBL/GenBank/DDBJ databases">
        <title>Genome Survey of Euroglyphus maynei.</title>
        <authorList>
            <person name="Arlian L.G."/>
            <person name="Morgan M.S."/>
            <person name="Rider S.D."/>
        </authorList>
    </citation>
    <scope>NUCLEOTIDE SEQUENCE [LARGE SCALE GENOMIC DNA]</scope>
    <source>
        <strain evidence="1">Arlian Lab</strain>
        <tissue evidence="1">Whole body</tissue>
    </source>
</reference>
<organism evidence="1 2">
    <name type="scientific">Euroglyphus maynei</name>
    <name type="common">Mayne's house dust mite</name>
    <dbReference type="NCBI Taxonomy" id="6958"/>
    <lineage>
        <taxon>Eukaryota</taxon>
        <taxon>Metazoa</taxon>
        <taxon>Ecdysozoa</taxon>
        <taxon>Arthropoda</taxon>
        <taxon>Chelicerata</taxon>
        <taxon>Arachnida</taxon>
        <taxon>Acari</taxon>
        <taxon>Acariformes</taxon>
        <taxon>Sarcoptiformes</taxon>
        <taxon>Astigmata</taxon>
        <taxon>Psoroptidia</taxon>
        <taxon>Analgoidea</taxon>
        <taxon>Pyroglyphidae</taxon>
        <taxon>Pyroglyphinae</taxon>
        <taxon>Euroglyphus</taxon>
    </lineage>
</organism>
<name>A0A1Y3BUJ7_EURMA</name>
<evidence type="ECO:0000313" key="1">
    <source>
        <dbReference type="EMBL" id="OTF83737.1"/>
    </source>
</evidence>
<dbReference type="Proteomes" id="UP000194236">
    <property type="component" value="Unassembled WGS sequence"/>
</dbReference>
<dbReference type="AlphaFoldDB" id="A0A1Y3BUJ7"/>
<keyword evidence="2" id="KW-1185">Reference proteome</keyword>